<dbReference type="InterPro" id="IPR013783">
    <property type="entry name" value="Ig-like_fold"/>
</dbReference>
<comment type="caution">
    <text evidence="1">The sequence shown here is derived from an EMBL/GenBank/DDBJ whole genome shotgun (WGS) entry which is preliminary data.</text>
</comment>
<name>A0ABW2U2H9_9BACT</name>
<dbReference type="EMBL" id="JBHTEK010000001">
    <property type="protein sequence ID" value="MFC7666569.1"/>
    <property type="molecule type" value="Genomic_DNA"/>
</dbReference>
<keyword evidence="2" id="KW-1185">Reference proteome</keyword>
<reference evidence="2" key="1">
    <citation type="journal article" date="2019" name="Int. J. Syst. Evol. Microbiol.">
        <title>The Global Catalogue of Microorganisms (GCM) 10K type strain sequencing project: providing services to taxonomists for standard genome sequencing and annotation.</title>
        <authorList>
            <consortium name="The Broad Institute Genomics Platform"/>
            <consortium name="The Broad Institute Genome Sequencing Center for Infectious Disease"/>
            <person name="Wu L."/>
            <person name="Ma J."/>
        </authorList>
    </citation>
    <scope>NUCLEOTIDE SEQUENCE [LARGE SCALE GENOMIC DNA]</scope>
    <source>
        <strain evidence="2">JCM 19635</strain>
    </source>
</reference>
<dbReference type="PANTHER" id="PTHR37833:SF1">
    <property type="entry name" value="SIGNAL PEPTIDE PROTEIN"/>
    <property type="match status" value="1"/>
</dbReference>
<evidence type="ECO:0000313" key="2">
    <source>
        <dbReference type="Proteomes" id="UP001596513"/>
    </source>
</evidence>
<evidence type="ECO:0000313" key="1">
    <source>
        <dbReference type="EMBL" id="MFC7666569.1"/>
    </source>
</evidence>
<sequence length="176" mass="18174">MKYQILLAASLLFTACSRDKTPEVGVEGMNAAANAASDAAANPTIDNPNVVSENEAPNPNAPVMKFTEAEFDFGDIKPNSTVRHTFTFTNTGKSPLLIEDATASCGCTTPSWTKAPVAPGGQGTMEVQFDSRGKQGIISKQVAVRANTQPNITTILIKGNVLTAGAPAPAAGAPAL</sequence>
<dbReference type="Proteomes" id="UP001596513">
    <property type="component" value="Unassembled WGS sequence"/>
</dbReference>
<organism evidence="1 2">
    <name type="scientific">Hymenobacter humi</name>
    <dbReference type="NCBI Taxonomy" id="1411620"/>
    <lineage>
        <taxon>Bacteria</taxon>
        <taxon>Pseudomonadati</taxon>
        <taxon>Bacteroidota</taxon>
        <taxon>Cytophagia</taxon>
        <taxon>Cytophagales</taxon>
        <taxon>Hymenobacteraceae</taxon>
        <taxon>Hymenobacter</taxon>
    </lineage>
</organism>
<proteinExistence type="predicted"/>
<dbReference type="Gene3D" id="2.60.40.10">
    <property type="entry name" value="Immunoglobulins"/>
    <property type="match status" value="1"/>
</dbReference>
<dbReference type="PROSITE" id="PS51257">
    <property type="entry name" value="PROKAR_LIPOPROTEIN"/>
    <property type="match status" value="1"/>
</dbReference>
<dbReference type="RefSeq" id="WP_380200391.1">
    <property type="nucleotide sequence ID" value="NZ_JBHTEK010000001.1"/>
</dbReference>
<protein>
    <submittedName>
        <fullName evidence="1">DUF1573 domain-containing protein</fullName>
    </submittedName>
</protein>
<accession>A0ABW2U2H9</accession>
<dbReference type="Pfam" id="PF07610">
    <property type="entry name" value="DUF1573"/>
    <property type="match status" value="1"/>
</dbReference>
<dbReference type="PANTHER" id="PTHR37833">
    <property type="entry name" value="LIPOPROTEIN-RELATED"/>
    <property type="match status" value="1"/>
</dbReference>
<gene>
    <name evidence="1" type="ORF">ACFQT0_03375</name>
</gene>
<dbReference type="InterPro" id="IPR011467">
    <property type="entry name" value="DUF1573"/>
</dbReference>